<dbReference type="SUPFAM" id="SSF53178">
    <property type="entry name" value="Peptidyl-tRNA hydrolase-like"/>
    <property type="match status" value="1"/>
</dbReference>
<comment type="caution">
    <text evidence="4">The sequence shown here is derived from an EMBL/GenBank/DDBJ whole genome shotgun (WGS) entry which is preliminary data.</text>
</comment>
<evidence type="ECO:0000256" key="2">
    <source>
        <dbReference type="ARBA" id="ARBA00022801"/>
    </source>
</evidence>
<dbReference type="GO" id="GO:0004045">
    <property type="term" value="F:peptidyl-tRNA hydrolase activity"/>
    <property type="evidence" value="ECO:0007669"/>
    <property type="project" value="InterPro"/>
</dbReference>
<dbReference type="Gene3D" id="3.40.50.1470">
    <property type="entry name" value="Peptidyl-tRNA hydrolase"/>
    <property type="match status" value="1"/>
</dbReference>
<proteinExistence type="predicted"/>
<keyword evidence="3" id="KW-0694">RNA-binding</keyword>
<evidence type="ECO:0000256" key="3">
    <source>
        <dbReference type="ARBA" id="ARBA00022884"/>
    </source>
</evidence>
<evidence type="ECO:0000256" key="1">
    <source>
        <dbReference type="ARBA" id="ARBA00022555"/>
    </source>
</evidence>
<keyword evidence="2" id="KW-0378">Hydrolase</keyword>
<gene>
    <name evidence="4" type="ORF">A3D49_02250</name>
</gene>
<keyword evidence="1" id="KW-0820">tRNA-binding</keyword>
<evidence type="ECO:0000313" key="4">
    <source>
        <dbReference type="EMBL" id="OHA96905.1"/>
    </source>
</evidence>
<protein>
    <recommendedName>
        <fullName evidence="6">Aminoacyl-tRNA hydrolase</fullName>
    </recommendedName>
</protein>
<dbReference type="PANTHER" id="PTHR17224">
    <property type="entry name" value="PEPTIDYL-TRNA HYDROLASE"/>
    <property type="match status" value="1"/>
</dbReference>
<reference evidence="4 5" key="1">
    <citation type="journal article" date="2016" name="Nat. Commun.">
        <title>Thousands of microbial genomes shed light on interconnected biogeochemical processes in an aquifer system.</title>
        <authorList>
            <person name="Anantharaman K."/>
            <person name="Brown C.T."/>
            <person name="Hug L.A."/>
            <person name="Sharon I."/>
            <person name="Castelle C.J."/>
            <person name="Probst A.J."/>
            <person name="Thomas B.C."/>
            <person name="Singh A."/>
            <person name="Wilkins M.J."/>
            <person name="Karaoz U."/>
            <person name="Brodie E.L."/>
            <person name="Williams K.H."/>
            <person name="Hubbard S.S."/>
            <person name="Banfield J.F."/>
        </authorList>
    </citation>
    <scope>NUCLEOTIDE SEQUENCE [LARGE SCALE GENOMIC DNA]</scope>
</reference>
<dbReference type="Proteomes" id="UP000177279">
    <property type="component" value="Unassembled WGS sequence"/>
</dbReference>
<dbReference type="Pfam" id="PF01195">
    <property type="entry name" value="Pept_tRNA_hydro"/>
    <property type="match status" value="2"/>
</dbReference>
<dbReference type="CDD" id="cd00462">
    <property type="entry name" value="PTH"/>
    <property type="match status" value="1"/>
</dbReference>
<accession>A0A1G2THY2</accession>
<dbReference type="InterPro" id="IPR001328">
    <property type="entry name" value="Pept_tRNA_hydro"/>
</dbReference>
<organism evidence="4 5">
    <name type="scientific">Candidatus Zambryskibacteria bacterium RIFCSPHIGHO2_02_FULL_43_37</name>
    <dbReference type="NCBI Taxonomy" id="1802749"/>
    <lineage>
        <taxon>Bacteria</taxon>
        <taxon>Candidatus Zambryskiibacteriota</taxon>
    </lineage>
</organism>
<evidence type="ECO:0000313" key="5">
    <source>
        <dbReference type="Proteomes" id="UP000177279"/>
    </source>
</evidence>
<dbReference type="GO" id="GO:0000049">
    <property type="term" value="F:tRNA binding"/>
    <property type="evidence" value="ECO:0007669"/>
    <property type="project" value="UniProtKB-KW"/>
</dbReference>
<dbReference type="NCBIfam" id="TIGR00447">
    <property type="entry name" value="pth"/>
    <property type="match status" value="1"/>
</dbReference>
<evidence type="ECO:0008006" key="6">
    <source>
        <dbReference type="Google" id="ProtNLM"/>
    </source>
</evidence>
<dbReference type="InterPro" id="IPR036416">
    <property type="entry name" value="Pept_tRNA_hydro_sf"/>
</dbReference>
<sequence>MYIAVGLGNPGDEYAKSRHNTGRMAADFLSGKLSGVKTLTPDTFMNLSGKFVGKHVKSKKAAQKLIVLYDDLDLPLGTMKISYDRGSGGHRGLESIIRALKTKEFIRIRIGTSPSTPSGKLKKPLGEKNVEKHILSEFKKPEMEILKKVFKKVAAAVETIAASGLQSAMTEFNK</sequence>
<dbReference type="AlphaFoldDB" id="A0A1G2THY2"/>
<name>A0A1G2THY2_9BACT</name>
<dbReference type="EMBL" id="MHVS01000003">
    <property type="protein sequence ID" value="OHA96905.1"/>
    <property type="molecule type" value="Genomic_DNA"/>
</dbReference>
<dbReference type="PANTHER" id="PTHR17224:SF1">
    <property type="entry name" value="PEPTIDYL-TRNA HYDROLASE"/>
    <property type="match status" value="1"/>
</dbReference>